<dbReference type="EMBL" id="CP001124">
    <property type="protein sequence ID" value="ACH38118.2"/>
    <property type="molecule type" value="Genomic_DNA"/>
</dbReference>
<gene>
    <name evidence="1" type="ordered locus">Gbem_1098</name>
</gene>
<evidence type="ECO:0008006" key="3">
    <source>
        <dbReference type="Google" id="ProtNLM"/>
    </source>
</evidence>
<dbReference type="AlphaFoldDB" id="B5EH16"/>
<dbReference type="HOGENOM" id="CLU_2246098_0_0_7"/>
<dbReference type="Proteomes" id="UP000008825">
    <property type="component" value="Chromosome"/>
</dbReference>
<keyword evidence="2" id="KW-1185">Reference proteome</keyword>
<protein>
    <recommendedName>
        <fullName evidence="3">Sel1 repeat family protein</fullName>
    </recommendedName>
</protein>
<reference evidence="1 2" key="1">
    <citation type="submission" date="2008-07" db="EMBL/GenBank/DDBJ databases">
        <title>Complete sequence of Geobacter bemidjiensis BEM.</title>
        <authorList>
            <consortium name="US DOE Joint Genome Institute"/>
            <person name="Lucas S."/>
            <person name="Copeland A."/>
            <person name="Lapidus A."/>
            <person name="Glavina del Rio T."/>
            <person name="Dalin E."/>
            <person name="Tice H."/>
            <person name="Bruce D."/>
            <person name="Goodwin L."/>
            <person name="Pitluck S."/>
            <person name="Kiss H."/>
            <person name="Brettin T."/>
            <person name="Detter J.C."/>
            <person name="Han C."/>
            <person name="Kuske C.R."/>
            <person name="Schmutz J."/>
            <person name="Larimer F."/>
            <person name="Land M."/>
            <person name="Hauser L."/>
            <person name="Kyrpides N."/>
            <person name="Lykidis A."/>
            <person name="Lovley D."/>
            <person name="Richardson P."/>
        </authorList>
    </citation>
    <scope>NUCLEOTIDE SEQUENCE [LARGE SCALE GENOMIC DNA]</scope>
    <source>
        <strain evidence="2">ATCC BAA-1014 / DSM 16622 / JCM 12645 / Bem</strain>
    </source>
</reference>
<dbReference type="Gene3D" id="1.25.40.10">
    <property type="entry name" value="Tetratricopeptide repeat domain"/>
    <property type="match status" value="1"/>
</dbReference>
<evidence type="ECO:0000313" key="2">
    <source>
        <dbReference type="Proteomes" id="UP000008825"/>
    </source>
</evidence>
<reference evidence="1 2" key="2">
    <citation type="journal article" date="2010" name="BMC Genomics">
        <title>The genome of Geobacter bemidjiensis, exemplar for the subsurface clade of Geobacter species that predominate in Fe(III)-reducing subsurface environments.</title>
        <authorList>
            <person name="Aklujkar M."/>
            <person name="Young N.D."/>
            <person name="Holmes D."/>
            <person name="Chavan M."/>
            <person name="Risso C."/>
            <person name="Kiss H.E."/>
            <person name="Han C.S."/>
            <person name="Land M.L."/>
            <person name="Lovley D.R."/>
        </authorList>
    </citation>
    <scope>NUCLEOTIDE SEQUENCE [LARGE SCALE GENOMIC DNA]</scope>
    <source>
        <strain evidence="2">ATCC BAA-1014 / DSM 16622 / JCM 12645 / Bem</strain>
    </source>
</reference>
<accession>B5EH16</accession>
<name>B5EH16_CITBB</name>
<dbReference type="SUPFAM" id="SSF81901">
    <property type="entry name" value="HCP-like"/>
    <property type="match status" value="1"/>
</dbReference>
<evidence type="ECO:0000313" key="1">
    <source>
        <dbReference type="EMBL" id="ACH38118.2"/>
    </source>
</evidence>
<organism evidence="1 2">
    <name type="scientific">Citrifermentans bemidjiense (strain ATCC BAA-1014 / DSM 16622 / JCM 12645 / Bem)</name>
    <name type="common">Geobacter bemidjiensis</name>
    <dbReference type="NCBI Taxonomy" id="404380"/>
    <lineage>
        <taxon>Bacteria</taxon>
        <taxon>Pseudomonadati</taxon>
        <taxon>Thermodesulfobacteriota</taxon>
        <taxon>Desulfuromonadia</taxon>
        <taxon>Geobacterales</taxon>
        <taxon>Geobacteraceae</taxon>
        <taxon>Citrifermentans</taxon>
    </lineage>
</organism>
<dbReference type="KEGG" id="gbm:Gbem_1098"/>
<sequence>MSWRVTMKGLCRLFLAIFLLLTSIQPVLADFDSALNAFRQQRYAEAAAEFKKCDSAKANFYLSLMYGMGWGVAQNKEESVGFLRRAKKLELLETNQLALVTSDK</sequence>
<dbReference type="InterPro" id="IPR011990">
    <property type="entry name" value="TPR-like_helical_dom_sf"/>
</dbReference>
<proteinExistence type="predicted"/>